<dbReference type="OMA" id="NDEADQY"/>
<name>A0A401NSC2_SCYTO</name>
<dbReference type="GO" id="GO:0004826">
    <property type="term" value="F:phenylalanine-tRNA ligase activity"/>
    <property type="evidence" value="ECO:0007669"/>
    <property type="project" value="InterPro"/>
</dbReference>
<proteinExistence type="predicted"/>
<evidence type="ECO:0000313" key="4">
    <source>
        <dbReference type="Proteomes" id="UP000288216"/>
    </source>
</evidence>
<evidence type="ECO:0000256" key="1">
    <source>
        <dbReference type="SAM" id="MobiDB-lite"/>
    </source>
</evidence>
<dbReference type="InterPro" id="IPR020825">
    <property type="entry name" value="Phe-tRNA_synthase-like_B3/B4"/>
</dbReference>
<dbReference type="InterPro" id="IPR045060">
    <property type="entry name" value="Phe-tRNA-ligase_IIc_bsu"/>
</dbReference>
<dbReference type="EMBL" id="BFAA01006688">
    <property type="protein sequence ID" value="GCB63742.1"/>
    <property type="molecule type" value="Genomic_DNA"/>
</dbReference>
<feature type="domain" description="B3/B4 tRNA-binding" evidence="2">
    <location>
        <begin position="145"/>
        <end position="321"/>
    </location>
</feature>
<dbReference type="InterPro" id="IPR005146">
    <property type="entry name" value="B3/B4_tRNA-bd"/>
</dbReference>
<reference evidence="3 4" key="1">
    <citation type="journal article" date="2018" name="Nat. Ecol. Evol.">
        <title>Shark genomes provide insights into elasmobranch evolution and the origin of vertebrates.</title>
        <authorList>
            <person name="Hara Y"/>
            <person name="Yamaguchi K"/>
            <person name="Onimaru K"/>
            <person name="Kadota M"/>
            <person name="Koyanagi M"/>
            <person name="Keeley SD"/>
            <person name="Tatsumi K"/>
            <person name="Tanaka K"/>
            <person name="Motone F"/>
            <person name="Kageyama Y"/>
            <person name="Nozu R"/>
            <person name="Adachi N"/>
            <person name="Nishimura O"/>
            <person name="Nakagawa R"/>
            <person name="Tanegashima C"/>
            <person name="Kiyatake I"/>
            <person name="Matsumoto R"/>
            <person name="Murakumo K"/>
            <person name="Nishida K"/>
            <person name="Terakita A"/>
            <person name="Kuratani S"/>
            <person name="Sato K"/>
            <person name="Hyodo S Kuraku.S."/>
        </authorList>
    </citation>
    <scope>NUCLEOTIDE SEQUENCE [LARGE SCALE GENOMIC DNA]</scope>
</reference>
<dbReference type="InterPro" id="IPR032675">
    <property type="entry name" value="LRR_dom_sf"/>
</dbReference>
<dbReference type="SMART" id="SM00873">
    <property type="entry name" value="B3_4"/>
    <property type="match status" value="1"/>
</dbReference>
<dbReference type="Proteomes" id="UP000288216">
    <property type="component" value="Unassembled WGS sequence"/>
</dbReference>
<dbReference type="InterPro" id="IPR001611">
    <property type="entry name" value="Leu-rich_rpt"/>
</dbReference>
<evidence type="ECO:0000313" key="3">
    <source>
        <dbReference type="EMBL" id="GCB63742.1"/>
    </source>
</evidence>
<dbReference type="OrthoDB" id="67933at2759"/>
<dbReference type="PANTHER" id="PTHR10947">
    <property type="entry name" value="PHENYLALANYL-TRNA SYNTHETASE BETA CHAIN AND LEUCINE-RICH REPEAT-CONTAINING PROTEIN 47"/>
    <property type="match status" value="1"/>
</dbReference>
<dbReference type="Gene3D" id="3.80.10.10">
    <property type="entry name" value="Ribonuclease Inhibitor"/>
    <property type="match status" value="1"/>
</dbReference>
<dbReference type="AlphaFoldDB" id="A0A401NSC2"/>
<dbReference type="Gene3D" id="3.50.40.10">
    <property type="entry name" value="Phenylalanyl-trna Synthetase, Chain B, domain 3"/>
    <property type="match status" value="1"/>
</dbReference>
<dbReference type="GO" id="GO:0003723">
    <property type="term" value="F:RNA binding"/>
    <property type="evidence" value="ECO:0007669"/>
    <property type="project" value="InterPro"/>
</dbReference>
<dbReference type="PANTHER" id="PTHR10947:SF3">
    <property type="entry name" value="LEUCINE-RICH REPEAT-CONTAINING PROTEIN 47"/>
    <property type="match status" value="1"/>
</dbReference>
<feature type="compositionally biased region" description="Basic and acidic residues" evidence="1">
    <location>
        <begin position="82"/>
        <end position="94"/>
    </location>
</feature>
<dbReference type="GO" id="GO:0006432">
    <property type="term" value="P:phenylalanyl-tRNA aminoacylation"/>
    <property type="evidence" value="ECO:0007669"/>
    <property type="project" value="InterPro"/>
</dbReference>
<sequence length="390" mass="43846">MTTVYGKTGQFSQQSRCVQTLDLSDNQLSEIPYELADCPKLKEINFKGNCLKDKRLEKMVNGCQTKSILDYLKSGGRGKGKGKTDSAEKVENREKARKKKKVLKKDDDEESDEMEELNKLVVRVLHVSESPSSVLVKVTPNIKDVRPYIVCCIVEGMNLRPGNALKRFLVAQTKLHDDDCQKRTLATIATHDLHLVKGPLLYDARPSHSLKITPLGKKEIKAADLVRQLQMEADEQRKQKKRQNISGLHKYLQLLNGKENFPCLVDAEDHAISFPPITNSDKTKIRKSTSQLFLEVTSSTSLQVCKNVMDCLIVRMAELNKFTFENQEPESVSDDETEEAGAVDLTLVKMASPELIVKQVRVVDVEGNLKVVYPAKTDLNVDAHNVTVIR</sequence>
<feature type="region of interest" description="Disordered" evidence="1">
    <location>
        <begin position="74"/>
        <end position="110"/>
    </location>
</feature>
<organism evidence="3 4">
    <name type="scientific">Scyliorhinus torazame</name>
    <name type="common">Cloudy catshark</name>
    <name type="synonym">Catulus torazame</name>
    <dbReference type="NCBI Taxonomy" id="75743"/>
    <lineage>
        <taxon>Eukaryota</taxon>
        <taxon>Metazoa</taxon>
        <taxon>Chordata</taxon>
        <taxon>Craniata</taxon>
        <taxon>Vertebrata</taxon>
        <taxon>Chondrichthyes</taxon>
        <taxon>Elasmobranchii</taxon>
        <taxon>Galeomorphii</taxon>
        <taxon>Galeoidea</taxon>
        <taxon>Carcharhiniformes</taxon>
        <taxon>Scyliorhinidae</taxon>
        <taxon>Scyliorhinus</taxon>
    </lineage>
</organism>
<dbReference type="PROSITE" id="PS51450">
    <property type="entry name" value="LRR"/>
    <property type="match status" value="1"/>
</dbReference>
<gene>
    <name evidence="3" type="ORF">scyTo_0013240</name>
</gene>
<comment type="caution">
    <text evidence="3">The sequence shown here is derived from an EMBL/GenBank/DDBJ whole genome shotgun (WGS) entry which is preliminary data.</text>
</comment>
<evidence type="ECO:0000259" key="2">
    <source>
        <dbReference type="SMART" id="SM00873"/>
    </source>
</evidence>
<protein>
    <recommendedName>
        <fullName evidence="2">B3/B4 tRNA-binding domain-containing protein</fullName>
    </recommendedName>
</protein>
<dbReference type="SUPFAM" id="SSF52047">
    <property type="entry name" value="RNI-like"/>
    <property type="match status" value="1"/>
</dbReference>
<accession>A0A401NSC2</accession>
<keyword evidence="4" id="KW-1185">Reference proteome</keyword>
<dbReference type="STRING" id="75743.A0A401NSC2"/>